<dbReference type="Proteomes" id="UP000263900">
    <property type="component" value="Chromosome"/>
</dbReference>
<sequence length="736" mass="81152">MKRCWLFSPPSLIQSTNRLLVGVFLLMLLLAGCSHPPDAHTGWPAYGGGKDNIHYSSLTYIDTSNVSQLQPAWSYHTGDADTVHHSQIQCNPIVVNGILYGTTPTLKLFAIDAATGQHRWTFDPADSTQQNSVLRFILNNNRGVTYWVHDNDQRIFYTVGSYLLAVNAVTGKLIDSFGQHGRVDLHDGLGREVKDLYVTATTPGIIYKDLYILGSRVDEGAAAAPGHIRAYDVRTGKLQWIFHTIPQPGEYGFDTWDDPIAYKHIGGANSWGGFSLDEQRGILFAPTGSASFDFYGGKRKGANLFANCLLALDAATGKRKWHFQFIHHDVWDRDLPAPPALVTINKDGVATDAVAQTTKHGMVYIFNRETGQPLYPIEERPIDTNTTLVNEKIWPTQPIPVIPKPFVRQRFTADDLNPYLPDSSLAKLRTALGSYRYGNMFMAPGKQTMVLLPGLDGGAEWGGPSYDPETGNLYVNANEMAWLLTMRDNKPATVQIETHEQAGKRLYELHCVACHGADRKGSGNNPSLLNIQARYKEPDILSLINTGRRMMPAFGQLDNEEKEAIVSFITEARQRQKKVFKLAPKPVDSFLQLPYGMTGYYKFLSPEGYPAISPPWGTITAINLHSGEHVWKTTLGEYPELTAKGVPPTGTENYGSSVVTAGGLLFIAAARDGKLRAFNKYNGKLLWEYDLPAPGFATPSVYEAGGRQFVVIACGGGKLGTPSGDTYMAFALPEKK</sequence>
<keyword evidence="11" id="KW-1185">Reference proteome</keyword>
<dbReference type="PROSITE" id="PS51007">
    <property type="entry name" value="CYTC"/>
    <property type="match status" value="1"/>
</dbReference>
<keyword evidence="7 8" id="KW-0408">Iron</keyword>
<dbReference type="Gene3D" id="2.140.10.10">
    <property type="entry name" value="Quinoprotein alcohol dehydrogenase-like superfamily"/>
    <property type="match status" value="2"/>
</dbReference>
<evidence type="ECO:0000256" key="7">
    <source>
        <dbReference type="ARBA" id="ARBA00023004"/>
    </source>
</evidence>
<dbReference type="OrthoDB" id="9794322at2"/>
<dbReference type="EMBL" id="CP032157">
    <property type="protein sequence ID" value="AXY74845.1"/>
    <property type="molecule type" value="Genomic_DNA"/>
</dbReference>
<evidence type="ECO:0000256" key="6">
    <source>
        <dbReference type="ARBA" id="ARBA00023002"/>
    </source>
</evidence>
<proteinExistence type="inferred from homology"/>
<dbReference type="SUPFAM" id="SSF46626">
    <property type="entry name" value="Cytochrome c"/>
    <property type="match status" value="1"/>
</dbReference>
<dbReference type="Gene3D" id="1.10.760.10">
    <property type="entry name" value="Cytochrome c-like domain"/>
    <property type="match status" value="1"/>
</dbReference>
<evidence type="ECO:0000256" key="3">
    <source>
        <dbReference type="ARBA" id="ARBA00022617"/>
    </source>
</evidence>
<dbReference type="SMART" id="SM00564">
    <property type="entry name" value="PQQ"/>
    <property type="match status" value="5"/>
</dbReference>
<dbReference type="InterPro" id="IPR017511">
    <property type="entry name" value="PQQ_mDH"/>
</dbReference>
<evidence type="ECO:0000256" key="5">
    <source>
        <dbReference type="ARBA" id="ARBA00022729"/>
    </source>
</evidence>
<dbReference type="KEGG" id="pseg:D3H65_13000"/>
<evidence type="ECO:0000256" key="1">
    <source>
        <dbReference type="ARBA" id="ARBA00001931"/>
    </source>
</evidence>
<dbReference type="Pfam" id="PF01011">
    <property type="entry name" value="PQQ"/>
    <property type="match status" value="2"/>
</dbReference>
<evidence type="ECO:0000259" key="9">
    <source>
        <dbReference type="PROSITE" id="PS51007"/>
    </source>
</evidence>
<accession>A0A3B7MT83</accession>
<evidence type="ECO:0000313" key="11">
    <source>
        <dbReference type="Proteomes" id="UP000263900"/>
    </source>
</evidence>
<dbReference type="GO" id="GO:0020037">
    <property type="term" value="F:heme binding"/>
    <property type="evidence" value="ECO:0007669"/>
    <property type="project" value="InterPro"/>
</dbReference>
<reference evidence="10 11" key="1">
    <citation type="submission" date="2018-09" db="EMBL/GenBank/DDBJ databases">
        <title>Genome sequencing of strain 6GH32-13.</title>
        <authorList>
            <person name="Weon H.-Y."/>
            <person name="Heo J."/>
            <person name="Kwon S.-W."/>
        </authorList>
    </citation>
    <scope>NUCLEOTIDE SEQUENCE [LARGE SCALE GENOMIC DNA]</scope>
    <source>
        <strain evidence="10 11">5GH32-13</strain>
    </source>
</reference>
<comment type="similarity">
    <text evidence="2">Belongs to the bacterial PQQ dehydrogenase family.</text>
</comment>
<dbReference type="GO" id="GO:0016020">
    <property type="term" value="C:membrane"/>
    <property type="evidence" value="ECO:0007669"/>
    <property type="project" value="InterPro"/>
</dbReference>
<gene>
    <name evidence="10" type="ORF">D3H65_13000</name>
</gene>
<keyword evidence="4 8" id="KW-0479">Metal-binding</keyword>
<evidence type="ECO:0000313" key="10">
    <source>
        <dbReference type="EMBL" id="AXY74845.1"/>
    </source>
</evidence>
<evidence type="ECO:0000256" key="4">
    <source>
        <dbReference type="ARBA" id="ARBA00022723"/>
    </source>
</evidence>
<feature type="domain" description="Cytochrome c" evidence="9">
    <location>
        <begin position="498"/>
        <end position="573"/>
    </location>
</feature>
<dbReference type="CDD" id="cd10280">
    <property type="entry name" value="PQQ_mGDH"/>
    <property type="match status" value="1"/>
</dbReference>
<dbReference type="GO" id="GO:0048038">
    <property type="term" value="F:quinone binding"/>
    <property type="evidence" value="ECO:0007669"/>
    <property type="project" value="InterPro"/>
</dbReference>
<dbReference type="PANTHER" id="PTHR32303:SF4">
    <property type="entry name" value="QUINOPROTEIN GLUCOSE DEHYDROGENASE"/>
    <property type="match status" value="1"/>
</dbReference>
<dbReference type="InterPro" id="IPR018391">
    <property type="entry name" value="PQQ_b-propeller_rpt"/>
</dbReference>
<dbReference type="InterPro" id="IPR036909">
    <property type="entry name" value="Cyt_c-like_dom_sf"/>
</dbReference>
<dbReference type="GO" id="GO:0008876">
    <property type="term" value="F:quinoprotein glucose dehydrogenase activity"/>
    <property type="evidence" value="ECO:0007669"/>
    <property type="project" value="TreeGrafter"/>
</dbReference>
<organism evidence="10 11">
    <name type="scientific">Paraflavitalea soli</name>
    <dbReference type="NCBI Taxonomy" id="2315862"/>
    <lineage>
        <taxon>Bacteria</taxon>
        <taxon>Pseudomonadati</taxon>
        <taxon>Bacteroidota</taxon>
        <taxon>Chitinophagia</taxon>
        <taxon>Chitinophagales</taxon>
        <taxon>Chitinophagaceae</taxon>
        <taxon>Paraflavitalea</taxon>
    </lineage>
</organism>
<dbReference type="PROSITE" id="PS51257">
    <property type="entry name" value="PROKAR_LIPOPROTEIN"/>
    <property type="match status" value="1"/>
</dbReference>
<dbReference type="SUPFAM" id="SSF50998">
    <property type="entry name" value="Quinoprotein alcohol dehydrogenase-like"/>
    <property type="match status" value="1"/>
</dbReference>
<dbReference type="AlphaFoldDB" id="A0A3B7MT83"/>
<dbReference type="PANTHER" id="PTHR32303">
    <property type="entry name" value="QUINOPROTEIN ALCOHOL DEHYDROGENASE (CYTOCHROME C)"/>
    <property type="match status" value="1"/>
</dbReference>
<dbReference type="Pfam" id="PF13442">
    <property type="entry name" value="Cytochrome_CBB3"/>
    <property type="match status" value="1"/>
</dbReference>
<name>A0A3B7MT83_9BACT</name>
<comment type="cofactor">
    <cofactor evidence="1">
        <name>pyrroloquinoline quinone</name>
        <dbReference type="ChEBI" id="CHEBI:58442"/>
    </cofactor>
</comment>
<evidence type="ECO:0000256" key="8">
    <source>
        <dbReference type="PROSITE-ProRule" id="PRU00433"/>
    </source>
</evidence>
<keyword evidence="3 8" id="KW-0349">Heme</keyword>
<keyword evidence="6" id="KW-0560">Oxidoreductase</keyword>
<dbReference type="InterPro" id="IPR002372">
    <property type="entry name" value="PQQ_rpt_dom"/>
</dbReference>
<dbReference type="InterPro" id="IPR009056">
    <property type="entry name" value="Cyt_c-like_dom"/>
</dbReference>
<protein>
    <submittedName>
        <fullName evidence="10">Pyrroloquinoline quinone-dependent dehydrogenase</fullName>
    </submittedName>
</protein>
<dbReference type="GO" id="GO:0009055">
    <property type="term" value="F:electron transfer activity"/>
    <property type="evidence" value="ECO:0007669"/>
    <property type="project" value="InterPro"/>
</dbReference>
<dbReference type="RefSeq" id="WP_119050728.1">
    <property type="nucleotide sequence ID" value="NZ_CP032157.1"/>
</dbReference>
<dbReference type="InterPro" id="IPR011047">
    <property type="entry name" value="Quinoprotein_ADH-like_sf"/>
</dbReference>
<evidence type="ECO:0000256" key="2">
    <source>
        <dbReference type="ARBA" id="ARBA00008156"/>
    </source>
</evidence>
<dbReference type="GO" id="GO:0046872">
    <property type="term" value="F:metal ion binding"/>
    <property type="evidence" value="ECO:0007669"/>
    <property type="project" value="UniProtKB-KW"/>
</dbReference>
<keyword evidence="5" id="KW-0732">Signal</keyword>